<evidence type="ECO:0000259" key="9">
    <source>
        <dbReference type="Pfam" id="PF13098"/>
    </source>
</evidence>
<dbReference type="Pfam" id="PF10411">
    <property type="entry name" value="DsbC_N"/>
    <property type="match status" value="1"/>
</dbReference>
<dbReference type="SUPFAM" id="SSF54423">
    <property type="entry name" value="DsbC/DsbG N-terminal domain-like"/>
    <property type="match status" value="1"/>
</dbReference>
<accession>A0A4R1NCK3</accession>
<feature type="domain" description="Disulphide bond isomerase DsbC/G N-terminal" evidence="8">
    <location>
        <begin position="19"/>
        <end position="85"/>
    </location>
</feature>
<dbReference type="EMBL" id="SJOI01000001">
    <property type="protein sequence ID" value="TCL04557.1"/>
    <property type="molecule type" value="Genomic_DNA"/>
</dbReference>
<evidence type="ECO:0000256" key="4">
    <source>
        <dbReference type="ARBA" id="ARBA00022764"/>
    </source>
</evidence>
<keyword evidence="3 7" id="KW-0732">Signal</keyword>
<comment type="similarity">
    <text evidence="2 7">Belongs to the thioredoxin family. DsbC subfamily.</text>
</comment>
<keyword evidence="11" id="KW-1185">Reference proteome</keyword>
<sequence>MKKRLLLLSFVALATARLAYADDAAITHALDRLGVHRAEIQPSPVAGLKTVLTESGVLYVSDDGRHVIQGPMYDVGSSQPVNVTNQLLNKRLNAMQDEMIVYRAPVQKHVITVFTDVTCGYCHKLHEQIKDYNALGITIRYLAFPRQGLNSQSEKDMVSVWCSADPKTAFDKAMKGDAVPPATCKTDLSRHYQLGVQYGIQGTPAILLESGVMVPGYQSPKEMAAMLDQQSPNGATGG</sequence>
<dbReference type="PANTHER" id="PTHR35272:SF3">
    <property type="entry name" value="THIOL:DISULFIDE INTERCHANGE PROTEIN DSBC"/>
    <property type="match status" value="1"/>
</dbReference>
<evidence type="ECO:0000256" key="2">
    <source>
        <dbReference type="ARBA" id="ARBA00009813"/>
    </source>
</evidence>
<evidence type="ECO:0000256" key="6">
    <source>
        <dbReference type="ARBA" id="ARBA00023284"/>
    </source>
</evidence>
<dbReference type="InterPro" id="IPR033954">
    <property type="entry name" value="DiS-bond_Isoase_DsbC/G"/>
</dbReference>
<dbReference type="Gene3D" id="3.40.30.10">
    <property type="entry name" value="Glutaredoxin"/>
    <property type="match status" value="1"/>
</dbReference>
<evidence type="ECO:0000256" key="3">
    <source>
        <dbReference type="ARBA" id="ARBA00022729"/>
    </source>
</evidence>
<dbReference type="Pfam" id="PF13098">
    <property type="entry name" value="Thioredoxin_2"/>
    <property type="match status" value="1"/>
</dbReference>
<evidence type="ECO:0000256" key="1">
    <source>
        <dbReference type="ARBA" id="ARBA00004418"/>
    </source>
</evidence>
<dbReference type="InterPro" id="IPR018950">
    <property type="entry name" value="DiS-bond_isomerase_DsbC/G_N"/>
</dbReference>
<dbReference type="InterPro" id="IPR012336">
    <property type="entry name" value="Thioredoxin-like_fold"/>
</dbReference>
<dbReference type="Proteomes" id="UP000294555">
    <property type="component" value="Unassembled WGS sequence"/>
</dbReference>
<feature type="signal peptide" evidence="7">
    <location>
        <begin position="1"/>
        <end position="21"/>
    </location>
</feature>
<organism evidence="10 11">
    <name type="scientific">Sodalis ligni</name>
    <dbReference type="NCBI Taxonomy" id="2697027"/>
    <lineage>
        <taxon>Bacteria</taxon>
        <taxon>Pseudomonadati</taxon>
        <taxon>Pseudomonadota</taxon>
        <taxon>Gammaproteobacteria</taxon>
        <taxon>Enterobacterales</taxon>
        <taxon>Bruguierivoracaceae</taxon>
        <taxon>Sodalis</taxon>
    </lineage>
</organism>
<feature type="chain" id="PRO_5021021849" description="Thiol:disulfide interchange protein" evidence="7">
    <location>
        <begin position="22"/>
        <end position="238"/>
    </location>
</feature>
<dbReference type="SUPFAM" id="SSF52833">
    <property type="entry name" value="Thioredoxin-like"/>
    <property type="match status" value="1"/>
</dbReference>
<dbReference type="GO" id="GO:0042597">
    <property type="term" value="C:periplasmic space"/>
    <property type="evidence" value="ECO:0007669"/>
    <property type="project" value="UniProtKB-SubCell"/>
</dbReference>
<dbReference type="PANTHER" id="PTHR35272">
    <property type="entry name" value="THIOL:DISULFIDE INTERCHANGE PROTEIN DSBC-RELATED"/>
    <property type="match status" value="1"/>
</dbReference>
<dbReference type="OrthoDB" id="12976at2"/>
<evidence type="ECO:0000256" key="5">
    <source>
        <dbReference type="ARBA" id="ARBA00023157"/>
    </source>
</evidence>
<comment type="function">
    <text evidence="7">Required for disulfide bond formation in some periplasmic proteins. Acts by transferring its disulfide bond to other proteins and is reduced in the process.</text>
</comment>
<proteinExistence type="inferred from homology"/>
<dbReference type="Gene3D" id="3.10.450.70">
    <property type="entry name" value="Disulphide bond isomerase, DsbC/G, N-terminal"/>
    <property type="match status" value="1"/>
</dbReference>
<dbReference type="NCBIfam" id="NF008129">
    <property type="entry name" value="PRK10877.1"/>
    <property type="match status" value="1"/>
</dbReference>
<dbReference type="InterPro" id="IPR036249">
    <property type="entry name" value="Thioredoxin-like_sf"/>
</dbReference>
<evidence type="ECO:0000313" key="11">
    <source>
        <dbReference type="Proteomes" id="UP000294555"/>
    </source>
</evidence>
<evidence type="ECO:0000259" key="8">
    <source>
        <dbReference type="Pfam" id="PF10411"/>
    </source>
</evidence>
<reference evidence="10 11" key="1">
    <citation type="submission" date="2019-02" db="EMBL/GenBank/DDBJ databases">
        <title>Investigation of anaerobic lignin degradation for improved lignocellulosic biofuels.</title>
        <authorList>
            <person name="Deangelis K."/>
        </authorList>
    </citation>
    <scope>NUCLEOTIDE SEQUENCE [LARGE SCALE GENOMIC DNA]</scope>
    <source>
        <strain evidence="10 11">159R</strain>
    </source>
</reference>
<comment type="caution">
    <text evidence="10">The sequence shown here is derived from an EMBL/GenBank/DDBJ whole genome shotgun (WGS) entry which is preliminary data.</text>
</comment>
<evidence type="ECO:0000256" key="7">
    <source>
        <dbReference type="RuleBase" id="RU364038"/>
    </source>
</evidence>
<gene>
    <name evidence="10" type="ORF">EZJ58_2685</name>
</gene>
<keyword evidence="4 7" id="KW-0574">Periplasm</keyword>
<keyword evidence="5" id="KW-1015">Disulfide bond</keyword>
<dbReference type="InterPro" id="IPR051470">
    <property type="entry name" value="Thiol:disulfide_interchange"/>
</dbReference>
<dbReference type="RefSeq" id="WP_132923339.1">
    <property type="nucleotide sequence ID" value="NZ_SJOI01000001.1"/>
</dbReference>
<protein>
    <recommendedName>
        <fullName evidence="7">Thiol:disulfide interchange protein</fullName>
    </recommendedName>
</protein>
<evidence type="ECO:0000313" key="10">
    <source>
        <dbReference type="EMBL" id="TCL04557.1"/>
    </source>
</evidence>
<name>A0A4R1NCK3_9GAMM</name>
<feature type="domain" description="Thioredoxin-like fold" evidence="9">
    <location>
        <begin position="107"/>
        <end position="227"/>
    </location>
</feature>
<dbReference type="InterPro" id="IPR009094">
    <property type="entry name" value="DiS-bond_isomerase_DsbC/G_N_sf"/>
</dbReference>
<keyword evidence="6 7" id="KW-0676">Redox-active center</keyword>
<dbReference type="CDD" id="cd03020">
    <property type="entry name" value="DsbA_DsbC_DsbG"/>
    <property type="match status" value="1"/>
</dbReference>
<dbReference type="AlphaFoldDB" id="A0A4R1NCK3"/>
<comment type="subcellular location">
    <subcellularLocation>
        <location evidence="1 7">Periplasm</location>
    </subcellularLocation>
</comment>